<dbReference type="InterPro" id="IPR005303">
    <property type="entry name" value="MOCOS_middle"/>
</dbReference>
<sequence>MRFGTVRELWRYPVSSLTGERIETADLDDGGVAGDRQWGLFDAGSLEAAAPESARRWRPVPDLCSRLGAGGLEISRDGAVWHAVPSPQADDAASGHLGFPVRFLPFGMDAAPRYERGHLHILTTSSLARLQALLPQAVLDVRRFRPNILIETDGNDAGFTEQKLVGRRLSLGNTVVEITEPCTRCAFTALGQPGIPFDKDVLHAIARHGSGGFGVLASVMGTGRVACGHGVAVV</sequence>
<dbReference type="Pfam" id="PF03476">
    <property type="entry name" value="MOSC_N"/>
    <property type="match status" value="1"/>
</dbReference>
<dbReference type="Proteomes" id="UP001234585">
    <property type="component" value="Chromosome"/>
</dbReference>
<dbReference type="Pfam" id="PF03473">
    <property type="entry name" value="MOSC"/>
    <property type="match status" value="1"/>
</dbReference>
<name>A0AA50CKP5_9HYPH</name>
<dbReference type="EMBL" id="CP132302">
    <property type="protein sequence ID" value="WLR97165.1"/>
    <property type="molecule type" value="Genomic_DNA"/>
</dbReference>
<dbReference type="GO" id="GO:0030170">
    <property type="term" value="F:pyridoxal phosphate binding"/>
    <property type="evidence" value="ECO:0007669"/>
    <property type="project" value="InterPro"/>
</dbReference>
<reference evidence="2 3" key="1">
    <citation type="submission" date="2023-08" db="EMBL/GenBank/DDBJ databases">
        <title>Pathogen: clinical or host-associated sample.</title>
        <authorList>
            <person name="Hergert J."/>
            <person name="Casey R."/>
            <person name="Wagner J."/>
            <person name="Young E.L."/>
            <person name="Oakeson K.F."/>
        </authorList>
    </citation>
    <scope>NUCLEOTIDE SEQUENCE [LARGE SCALE GENOMIC DNA]</scope>
    <source>
        <strain evidence="2 3">1760953</strain>
    </source>
</reference>
<dbReference type="GO" id="GO:0030151">
    <property type="term" value="F:molybdenum ion binding"/>
    <property type="evidence" value="ECO:0007669"/>
    <property type="project" value="InterPro"/>
</dbReference>
<dbReference type="GO" id="GO:0003824">
    <property type="term" value="F:catalytic activity"/>
    <property type="evidence" value="ECO:0007669"/>
    <property type="project" value="InterPro"/>
</dbReference>
<keyword evidence="3" id="KW-1185">Reference proteome</keyword>
<dbReference type="InterPro" id="IPR052716">
    <property type="entry name" value="MOSC_domain"/>
</dbReference>
<dbReference type="PANTHER" id="PTHR36930">
    <property type="entry name" value="METAL-SULFUR CLUSTER BIOSYNTHESIS PROTEINS YUAD-RELATED"/>
    <property type="match status" value="1"/>
</dbReference>
<dbReference type="InterPro" id="IPR005302">
    <property type="entry name" value="MoCF_Sase_C"/>
</dbReference>
<feature type="domain" description="MOSC" evidence="1">
    <location>
        <begin position="44"/>
        <end position="234"/>
    </location>
</feature>
<dbReference type="SUPFAM" id="SSF50800">
    <property type="entry name" value="PK beta-barrel domain-like"/>
    <property type="match status" value="1"/>
</dbReference>
<dbReference type="Gene3D" id="2.40.33.20">
    <property type="entry name" value="PK beta-barrel domain-like"/>
    <property type="match status" value="1"/>
</dbReference>
<protein>
    <submittedName>
        <fullName evidence="2">MOSC domain-containing protein</fullName>
    </submittedName>
</protein>
<evidence type="ECO:0000259" key="1">
    <source>
        <dbReference type="PROSITE" id="PS51340"/>
    </source>
</evidence>
<dbReference type="PROSITE" id="PS51340">
    <property type="entry name" value="MOSC"/>
    <property type="match status" value="1"/>
</dbReference>
<gene>
    <name evidence="2" type="ORF">Q9313_15970</name>
</gene>
<organism evidence="2 3">
    <name type="scientific">Shinella sumterensis</name>
    <dbReference type="NCBI Taxonomy" id="1967501"/>
    <lineage>
        <taxon>Bacteria</taxon>
        <taxon>Pseudomonadati</taxon>
        <taxon>Pseudomonadota</taxon>
        <taxon>Alphaproteobacteria</taxon>
        <taxon>Hyphomicrobiales</taxon>
        <taxon>Rhizobiaceae</taxon>
        <taxon>Shinella</taxon>
    </lineage>
</organism>
<dbReference type="AlphaFoldDB" id="A0AA50CKP5"/>
<accession>A0AA50CKP5</accession>
<proteinExistence type="predicted"/>
<dbReference type="RefSeq" id="WP_306037223.1">
    <property type="nucleotide sequence ID" value="NZ_CP132302.1"/>
</dbReference>
<evidence type="ECO:0000313" key="2">
    <source>
        <dbReference type="EMBL" id="WLR97165.1"/>
    </source>
</evidence>
<evidence type="ECO:0000313" key="3">
    <source>
        <dbReference type="Proteomes" id="UP001234585"/>
    </source>
</evidence>
<dbReference type="InterPro" id="IPR011037">
    <property type="entry name" value="Pyrv_Knase-like_insert_dom_sf"/>
</dbReference>
<dbReference type="PANTHER" id="PTHR36930:SF1">
    <property type="entry name" value="MOSC DOMAIN-CONTAINING PROTEIN"/>
    <property type="match status" value="1"/>
</dbReference>